<proteinExistence type="predicted"/>
<evidence type="ECO:0000256" key="2">
    <source>
        <dbReference type="ARBA" id="ARBA00023125"/>
    </source>
</evidence>
<keyword evidence="3" id="KW-0804">Transcription</keyword>
<evidence type="ECO:0000313" key="6">
    <source>
        <dbReference type="EMBL" id="MDR7361854.1"/>
    </source>
</evidence>
<gene>
    <name evidence="6" type="ORF">J2S63_001407</name>
</gene>
<dbReference type="PANTHER" id="PTHR30055">
    <property type="entry name" value="HTH-TYPE TRANSCRIPTIONAL REGULATOR RUTR"/>
    <property type="match status" value="1"/>
</dbReference>
<dbReference type="InterPro" id="IPR009057">
    <property type="entry name" value="Homeodomain-like_sf"/>
</dbReference>
<evidence type="ECO:0000256" key="4">
    <source>
        <dbReference type="PROSITE-ProRule" id="PRU00335"/>
    </source>
</evidence>
<dbReference type="PRINTS" id="PR00455">
    <property type="entry name" value="HTHTETR"/>
</dbReference>
<feature type="domain" description="HTH tetR-type" evidence="5">
    <location>
        <begin position="22"/>
        <end position="82"/>
    </location>
</feature>
<dbReference type="PROSITE" id="PS50977">
    <property type="entry name" value="HTH_TETR_2"/>
    <property type="match status" value="1"/>
</dbReference>
<evidence type="ECO:0000256" key="3">
    <source>
        <dbReference type="ARBA" id="ARBA00023163"/>
    </source>
</evidence>
<protein>
    <submittedName>
        <fullName evidence="6">AcrR family transcriptional regulator</fullName>
    </submittedName>
</protein>
<keyword evidence="7" id="KW-1185">Reference proteome</keyword>
<dbReference type="PANTHER" id="PTHR30055:SF234">
    <property type="entry name" value="HTH-TYPE TRANSCRIPTIONAL REGULATOR BETI"/>
    <property type="match status" value="1"/>
</dbReference>
<comment type="caution">
    <text evidence="6">The sequence shown here is derived from an EMBL/GenBank/DDBJ whole genome shotgun (WGS) entry which is preliminary data.</text>
</comment>
<dbReference type="Gene3D" id="1.10.357.10">
    <property type="entry name" value="Tetracycline Repressor, domain 2"/>
    <property type="match status" value="1"/>
</dbReference>
<dbReference type="InterPro" id="IPR001647">
    <property type="entry name" value="HTH_TetR"/>
</dbReference>
<accession>A0ABU2BT88</accession>
<name>A0ABU2BT88_9ACTN</name>
<keyword evidence="2 4" id="KW-0238">DNA-binding</keyword>
<evidence type="ECO:0000256" key="1">
    <source>
        <dbReference type="ARBA" id="ARBA00023015"/>
    </source>
</evidence>
<organism evidence="6 7">
    <name type="scientific">Nocardioides marmoribigeumensis</name>
    <dbReference type="NCBI Taxonomy" id="433649"/>
    <lineage>
        <taxon>Bacteria</taxon>
        <taxon>Bacillati</taxon>
        <taxon>Actinomycetota</taxon>
        <taxon>Actinomycetes</taxon>
        <taxon>Propionibacteriales</taxon>
        <taxon>Nocardioidaceae</taxon>
        <taxon>Nocardioides</taxon>
    </lineage>
</organism>
<dbReference type="SUPFAM" id="SSF46689">
    <property type="entry name" value="Homeodomain-like"/>
    <property type="match status" value="1"/>
</dbReference>
<feature type="DNA-binding region" description="H-T-H motif" evidence="4">
    <location>
        <begin position="45"/>
        <end position="64"/>
    </location>
</feature>
<dbReference type="RefSeq" id="WP_310300454.1">
    <property type="nucleotide sequence ID" value="NZ_BAAAPS010000008.1"/>
</dbReference>
<reference evidence="6 7" key="1">
    <citation type="submission" date="2023-07" db="EMBL/GenBank/DDBJ databases">
        <title>Sequencing the genomes of 1000 actinobacteria strains.</title>
        <authorList>
            <person name="Klenk H.-P."/>
        </authorList>
    </citation>
    <scope>NUCLEOTIDE SEQUENCE [LARGE SCALE GENOMIC DNA]</scope>
    <source>
        <strain evidence="6 7">DSM 19426</strain>
    </source>
</reference>
<dbReference type="EMBL" id="JAVDYG010000001">
    <property type="protein sequence ID" value="MDR7361854.1"/>
    <property type="molecule type" value="Genomic_DNA"/>
</dbReference>
<dbReference type="Pfam" id="PF00440">
    <property type="entry name" value="TetR_N"/>
    <property type="match status" value="1"/>
</dbReference>
<dbReference type="InterPro" id="IPR050109">
    <property type="entry name" value="HTH-type_TetR-like_transc_reg"/>
</dbReference>
<keyword evidence="1" id="KW-0805">Transcription regulation</keyword>
<evidence type="ECO:0000259" key="5">
    <source>
        <dbReference type="PROSITE" id="PS50977"/>
    </source>
</evidence>
<dbReference type="Proteomes" id="UP001183648">
    <property type="component" value="Unassembled WGS sequence"/>
</dbReference>
<sequence length="199" mass="21601">MVSTELDHRADHPRRSLNARQQETVEKLLAAAAEVLEDVGHEQLTIRMVAAHAGVSPATAYTYVASKDHLYAEMFWRMLVDAPGPRLTGRSPTKRMQQTATYLADLITGSPALAAAVTRSLLGTDPEVERLRVEIGTHWVELFRVAIGEDASPDLLMTLAFAFSGALLQSGMGLLPHDQLADQLVTAVGVIMEGSARRS</sequence>
<evidence type="ECO:0000313" key="7">
    <source>
        <dbReference type="Proteomes" id="UP001183648"/>
    </source>
</evidence>